<keyword evidence="5 6" id="KW-0472">Membrane</keyword>
<dbReference type="InterPro" id="IPR013041">
    <property type="entry name" value="Clathrin_app_Ig-like_sf"/>
</dbReference>
<proteinExistence type="inferred from homology"/>
<dbReference type="InterPro" id="IPR016342">
    <property type="entry name" value="AP_complex_bsu_1_2_4"/>
</dbReference>
<feature type="domain" description="Beta-adaptin appendage C-terminal subdomain" evidence="10">
    <location>
        <begin position="760"/>
        <end position="858"/>
    </location>
</feature>
<evidence type="ECO:0000259" key="10">
    <source>
        <dbReference type="Pfam" id="PF09066"/>
    </source>
</evidence>
<evidence type="ECO:0000256" key="5">
    <source>
        <dbReference type="ARBA" id="ARBA00023136"/>
    </source>
</evidence>
<dbReference type="OMA" id="QPDKALM"/>
<dbReference type="InterPro" id="IPR012295">
    <property type="entry name" value="TBP_dom_sf"/>
</dbReference>
<name>A0A0L0DGK3_THETB</name>
<dbReference type="InterPro" id="IPR026739">
    <property type="entry name" value="AP_beta"/>
</dbReference>
<protein>
    <recommendedName>
        <fullName evidence="6">AP complex subunit beta</fullName>
    </recommendedName>
</protein>
<dbReference type="GO" id="GO:0006886">
    <property type="term" value="P:intracellular protein transport"/>
    <property type="evidence" value="ECO:0007669"/>
    <property type="project" value="InterPro"/>
</dbReference>
<dbReference type="PROSITE" id="PS50176">
    <property type="entry name" value="ARM_REPEAT"/>
    <property type="match status" value="1"/>
</dbReference>
<feature type="region of interest" description="Disordered" evidence="8">
    <location>
        <begin position="519"/>
        <end position="562"/>
    </location>
</feature>
<dbReference type="InterPro" id="IPR002553">
    <property type="entry name" value="Clathrin/coatomer_adapt-like_N"/>
</dbReference>
<comment type="similarity">
    <text evidence="2 6">Belongs to the adaptor complexes large subunit family.</text>
</comment>
<gene>
    <name evidence="11" type="ORF">AMSG_07660</name>
</gene>
<dbReference type="PANTHER" id="PTHR11134">
    <property type="entry name" value="ADAPTOR COMPLEX SUBUNIT BETA FAMILY MEMBER"/>
    <property type="match status" value="1"/>
</dbReference>
<dbReference type="InterPro" id="IPR015151">
    <property type="entry name" value="B-adaptin_app_sub_C"/>
</dbReference>
<dbReference type="AlphaFoldDB" id="A0A0L0DGK3"/>
<dbReference type="Gene3D" id="2.60.40.1150">
    <property type="match status" value="1"/>
</dbReference>
<feature type="compositionally biased region" description="Pro residues" evidence="8">
    <location>
        <begin position="543"/>
        <end position="557"/>
    </location>
</feature>
<dbReference type="InterPro" id="IPR013037">
    <property type="entry name" value="Clathrin_b-adaptin_app_Ig-like"/>
</dbReference>
<keyword evidence="12" id="KW-1185">Reference proteome</keyword>
<dbReference type="Proteomes" id="UP000054408">
    <property type="component" value="Unassembled WGS sequence"/>
</dbReference>
<dbReference type="GO" id="GO:0030131">
    <property type="term" value="C:clathrin adaptor complex"/>
    <property type="evidence" value="ECO:0007669"/>
    <property type="project" value="InterPro"/>
</dbReference>
<dbReference type="Gene3D" id="1.25.10.10">
    <property type="entry name" value="Leucine-rich Repeat Variant"/>
    <property type="match status" value="1"/>
</dbReference>
<dbReference type="SUPFAM" id="SSF48371">
    <property type="entry name" value="ARM repeat"/>
    <property type="match status" value="1"/>
</dbReference>
<evidence type="ECO:0000256" key="4">
    <source>
        <dbReference type="ARBA" id="ARBA00022927"/>
    </source>
</evidence>
<dbReference type="OrthoDB" id="10254310at2759"/>
<accession>A0A0L0DGK3</accession>
<evidence type="ECO:0000313" key="12">
    <source>
        <dbReference type="Proteomes" id="UP000054408"/>
    </source>
</evidence>
<dbReference type="RefSeq" id="XP_013756126.1">
    <property type="nucleotide sequence ID" value="XM_013900672.1"/>
</dbReference>
<evidence type="ECO:0000256" key="8">
    <source>
        <dbReference type="SAM" id="MobiDB-lite"/>
    </source>
</evidence>
<organism evidence="11 12">
    <name type="scientific">Thecamonas trahens ATCC 50062</name>
    <dbReference type="NCBI Taxonomy" id="461836"/>
    <lineage>
        <taxon>Eukaryota</taxon>
        <taxon>Apusozoa</taxon>
        <taxon>Apusomonadida</taxon>
        <taxon>Apusomonadidae</taxon>
        <taxon>Thecamonas</taxon>
    </lineage>
</organism>
<feature type="repeat" description="ARM" evidence="7">
    <location>
        <begin position="87"/>
        <end position="115"/>
    </location>
</feature>
<dbReference type="eggNOG" id="KOG1061">
    <property type="taxonomic scope" value="Eukaryota"/>
</dbReference>
<sequence>MNYAKTEPEKAILAVSTFTRDAASHNPLIRALAIRTMSCIQVHEIVQYLSDPLRAALGDVDPYVRKTAAVCVAKLYDIDAELAVDQGFVEALVDLVSDPNAAVVSNAVAALADISDSAPEPVFQITAARLRHMLAALTEANEWGQVFLLDSLVRFVPPDTNTAERVVERATPHLQHANPAVVLSAVNVVLHFVKYMGNQNTIQASMMKLSAPLCSLVSAEPEIAYVALRSMMLIAEAHPLLLRNEVPRFFVRYDDPPYVKTLKVDLLARLTSSRNAEAVLSELSSYMVDIDAVLIKHAVRAVKSLAIRLPDVAALGVKALFTAIQVSQRNESHMSHLLVEETAIALQDILRRYPDDFEVAAVKVLELADSIASPEALAALVWILGEHAHLADAAAEMLDEWLDDWEAHPTCVRDALVPAVVKCYLKKPNDAQQLVTRLLDLATNDPRDPDIRDRAYMYWRLLSSKPDAARLLIFDRPRISSDEAAIEPGLLSHLLSQISQLSSVYHRPFDALTAAPNARNDRAASPEPSPVAADGPAQDQPAAPAPAPASAPAPAPAAAPAAAPAGGSLIDLMSSTPTPEPAPASAVPASLLDLVAPAASPSPSAPSSSSGSLLMDGLLGGPANGSSSSAVSSVAGPTARVLESAAGKGLQIDAGFVRNGNSVGLVLELANRSMVAMNQFAVQFNKNTFSLAPTVALGTLVQSIPTGGSTTVTLPLSHATKPQSYEGTPLDALQVAIQTNAGVVYFQVAVPLFVFFDGSTIERGVFLQGWRNMEALETVREVPGLSVGDFDSLATSQFNVHLIASRVSDDGTRIAFFCASIGEAPFLSEVRVTSTSTHVSVRTPAATLVDMFIASLAHVLTAAA</sequence>
<feature type="compositionally biased region" description="Low complexity" evidence="8">
    <location>
        <begin position="532"/>
        <end position="542"/>
    </location>
</feature>
<dbReference type="Gene3D" id="3.30.310.10">
    <property type="entry name" value="TATA-Binding Protein"/>
    <property type="match status" value="1"/>
</dbReference>
<evidence type="ECO:0000256" key="7">
    <source>
        <dbReference type="PROSITE-ProRule" id="PRU00259"/>
    </source>
</evidence>
<dbReference type="Pfam" id="PF01602">
    <property type="entry name" value="Adaptin_N"/>
    <property type="match status" value="1"/>
</dbReference>
<dbReference type="STRING" id="461836.A0A0L0DGK3"/>
<dbReference type="EMBL" id="GL349467">
    <property type="protein sequence ID" value="KNC51464.1"/>
    <property type="molecule type" value="Genomic_DNA"/>
</dbReference>
<comment type="subcellular location">
    <subcellularLocation>
        <location evidence="1">Endomembrane system</location>
    </subcellularLocation>
</comment>
<evidence type="ECO:0000259" key="9">
    <source>
        <dbReference type="Pfam" id="PF01602"/>
    </source>
</evidence>
<dbReference type="InterPro" id="IPR000225">
    <property type="entry name" value="Armadillo"/>
</dbReference>
<keyword evidence="4 6" id="KW-0653">Protein transport</keyword>
<dbReference type="GO" id="GO:0012505">
    <property type="term" value="C:endomembrane system"/>
    <property type="evidence" value="ECO:0007669"/>
    <property type="project" value="UniProtKB-SubCell"/>
</dbReference>
<evidence type="ECO:0000256" key="2">
    <source>
        <dbReference type="ARBA" id="ARBA00006613"/>
    </source>
</evidence>
<keyword evidence="3 6" id="KW-0813">Transport</keyword>
<dbReference type="SUPFAM" id="SSF49348">
    <property type="entry name" value="Clathrin adaptor appendage domain"/>
    <property type="match status" value="1"/>
</dbReference>
<dbReference type="PIRSF" id="PIRSF002291">
    <property type="entry name" value="AP_complex_beta"/>
    <property type="match status" value="1"/>
</dbReference>
<dbReference type="InterPro" id="IPR011989">
    <property type="entry name" value="ARM-like"/>
</dbReference>
<feature type="domain" description="Clathrin/coatomer adaptor adaptin-like N-terminal" evidence="9">
    <location>
        <begin position="1"/>
        <end position="465"/>
    </location>
</feature>
<evidence type="ECO:0000313" key="11">
    <source>
        <dbReference type="EMBL" id="KNC51464.1"/>
    </source>
</evidence>
<evidence type="ECO:0000256" key="6">
    <source>
        <dbReference type="PIRNR" id="PIRNR002291"/>
    </source>
</evidence>
<reference evidence="11 12" key="1">
    <citation type="submission" date="2010-05" db="EMBL/GenBank/DDBJ databases">
        <title>The Genome Sequence of Thecamonas trahens ATCC 50062.</title>
        <authorList>
            <consortium name="The Broad Institute Genome Sequencing Platform"/>
            <person name="Russ C."/>
            <person name="Cuomo C."/>
            <person name="Shea T."/>
            <person name="Young S.K."/>
            <person name="Zeng Q."/>
            <person name="Koehrsen M."/>
            <person name="Haas B."/>
            <person name="Borodovsky M."/>
            <person name="Guigo R."/>
            <person name="Alvarado L."/>
            <person name="Berlin A."/>
            <person name="Bochicchio J."/>
            <person name="Borenstein D."/>
            <person name="Chapman S."/>
            <person name="Chen Z."/>
            <person name="Freedman E."/>
            <person name="Gellesch M."/>
            <person name="Goldberg J."/>
            <person name="Griggs A."/>
            <person name="Gujja S."/>
            <person name="Heilman E."/>
            <person name="Heiman D."/>
            <person name="Hepburn T."/>
            <person name="Howarth C."/>
            <person name="Jen D."/>
            <person name="Larson L."/>
            <person name="Mehta T."/>
            <person name="Park D."/>
            <person name="Pearson M."/>
            <person name="Roberts A."/>
            <person name="Saif S."/>
            <person name="Shenoy N."/>
            <person name="Sisk P."/>
            <person name="Stolte C."/>
            <person name="Sykes S."/>
            <person name="Thomson T."/>
            <person name="Walk T."/>
            <person name="White J."/>
            <person name="Yandava C."/>
            <person name="Burger G."/>
            <person name="Gray M.W."/>
            <person name="Holland P.W.H."/>
            <person name="King N."/>
            <person name="Lang F.B.F."/>
            <person name="Roger A.J."/>
            <person name="Ruiz-Trillo I."/>
            <person name="Lander E."/>
            <person name="Nusbaum C."/>
        </authorList>
    </citation>
    <scope>NUCLEOTIDE SEQUENCE [LARGE SCALE GENOMIC DNA]</scope>
    <source>
        <strain evidence="11 12">ATCC 50062</strain>
    </source>
</reference>
<dbReference type="GO" id="GO:0031410">
    <property type="term" value="C:cytoplasmic vesicle"/>
    <property type="evidence" value="ECO:0007669"/>
    <property type="project" value="UniProtKB-ARBA"/>
</dbReference>
<evidence type="ECO:0000256" key="1">
    <source>
        <dbReference type="ARBA" id="ARBA00004308"/>
    </source>
</evidence>
<dbReference type="GeneID" id="25566531"/>
<dbReference type="InterPro" id="IPR016024">
    <property type="entry name" value="ARM-type_fold"/>
</dbReference>
<dbReference type="Pfam" id="PF09066">
    <property type="entry name" value="B2-adapt-app_C"/>
    <property type="match status" value="1"/>
</dbReference>
<dbReference type="GO" id="GO:0030276">
    <property type="term" value="F:clathrin binding"/>
    <property type="evidence" value="ECO:0007669"/>
    <property type="project" value="InterPro"/>
</dbReference>
<dbReference type="GO" id="GO:0016192">
    <property type="term" value="P:vesicle-mediated transport"/>
    <property type="evidence" value="ECO:0007669"/>
    <property type="project" value="InterPro"/>
</dbReference>
<evidence type="ECO:0000256" key="3">
    <source>
        <dbReference type="ARBA" id="ARBA00022448"/>
    </source>
</evidence>